<feature type="transmembrane region" description="Helical" evidence="12">
    <location>
        <begin position="323"/>
        <end position="345"/>
    </location>
</feature>
<dbReference type="GO" id="GO:0005793">
    <property type="term" value="C:endoplasmic reticulum-Golgi intermediate compartment"/>
    <property type="evidence" value="ECO:0007669"/>
    <property type="project" value="TreeGrafter"/>
</dbReference>
<feature type="region of interest" description="Disordered" evidence="11">
    <location>
        <begin position="36"/>
        <end position="106"/>
    </location>
</feature>
<dbReference type="GO" id="GO:0006888">
    <property type="term" value="P:endoplasmic reticulum to Golgi vesicle-mediated transport"/>
    <property type="evidence" value="ECO:0007669"/>
    <property type="project" value="InterPro"/>
</dbReference>
<evidence type="ECO:0000256" key="7">
    <source>
        <dbReference type="ARBA" id="ARBA00022927"/>
    </source>
</evidence>
<evidence type="ECO:0000256" key="2">
    <source>
        <dbReference type="ARBA" id="ARBA00004653"/>
    </source>
</evidence>
<evidence type="ECO:0000256" key="3">
    <source>
        <dbReference type="ARBA" id="ARBA00009727"/>
    </source>
</evidence>
<comment type="subcellular location">
    <subcellularLocation>
        <location evidence="1">Endoplasmic reticulum membrane</location>
        <topology evidence="1">Multi-pass membrane protein</topology>
    </subcellularLocation>
    <subcellularLocation>
        <location evidence="2">Golgi apparatus membrane</location>
        <topology evidence="2">Multi-pass membrane protein</topology>
    </subcellularLocation>
</comment>
<dbReference type="Pfam" id="PF03878">
    <property type="entry name" value="YIF1"/>
    <property type="match status" value="1"/>
</dbReference>
<gene>
    <name evidence="13" type="ORF">M427DRAFT_193206</name>
</gene>
<dbReference type="Proteomes" id="UP000070544">
    <property type="component" value="Unassembled WGS sequence"/>
</dbReference>
<dbReference type="GO" id="GO:0005789">
    <property type="term" value="C:endoplasmic reticulum membrane"/>
    <property type="evidence" value="ECO:0007669"/>
    <property type="project" value="UniProtKB-SubCell"/>
</dbReference>
<evidence type="ECO:0000256" key="9">
    <source>
        <dbReference type="ARBA" id="ARBA00023034"/>
    </source>
</evidence>
<comment type="similarity">
    <text evidence="3">Belongs to the YIF1 family.</text>
</comment>
<feature type="transmembrane region" description="Helical" evidence="12">
    <location>
        <begin position="263"/>
        <end position="282"/>
    </location>
</feature>
<accession>A0A138ZZR6</accession>
<evidence type="ECO:0000256" key="11">
    <source>
        <dbReference type="SAM" id="MobiDB-lite"/>
    </source>
</evidence>
<dbReference type="AlphaFoldDB" id="A0A138ZZR6"/>
<protein>
    <submittedName>
        <fullName evidence="13">YIF1-domain-containing protein</fullName>
    </submittedName>
</protein>
<evidence type="ECO:0000313" key="14">
    <source>
        <dbReference type="Proteomes" id="UP000070544"/>
    </source>
</evidence>
<keyword evidence="4" id="KW-0813">Transport</keyword>
<name>A0A138ZZR6_GONPJ</name>
<feature type="compositionally biased region" description="Polar residues" evidence="11">
    <location>
        <begin position="89"/>
        <end position="106"/>
    </location>
</feature>
<evidence type="ECO:0000256" key="5">
    <source>
        <dbReference type="ARBA" id="ARBA00022692"/>
    </source>
</evidence>
<dbReference type="OrthoDB" id="337750at2759"/>
<evidence type="ECO:0000256" key="4">
    <source>
        <dbReference type="ARBA" id="ARBA00022448"/>
    </source>
</evidence>
<feature type="transmembrane region" description="Helical" evidence="12">
    <location>
        <begin position="408"/>
        <end position="428"/>
    </location>
</feature>
<evidence type="ECO:0000256" key="1">
    <source>
        <dbReference type="ARBA" id="ARBA00004477"/>
    </source>
</evidence>
<reference evidence="13 14" key="1">
    <citation type="journal article" date="2015" name="Genome Biol. Evol.">
        <title>Phylogenomic analyses indicate that early fungi evolved digesting cell walls of algal ancestors of land plants.</title>
        <authorList>
            <person name="Chang Y."/>
            <person name="Wang S."/>
            <person name="Sekimoto S."/>
            <person name="Aerts A.L."/>
            <person name="Choi C."/>
            <person name="Clum A."/>
            <person name="LaButti K.M."/>
            <person name="Lindquist E.A."/>
            <person name="Yee Ngan C."/>
            <person name="Ohm R.A."/>
            <person name="Salamov A.A."/>
            <person name="Grigoriev I.V."/>
            <person name="Spatafora J.W."/>
            <person name="Berbee M.L."/>
        </authorList>
    </citation>
    <scope>NUCLEOTIDE SEQUENCE [LARGE SCALE GENOMIC DNA]</scope>
    <source>
        <strain evidence="13 14">JEL478</strain>
    </source>
</reference>
<dbReference type="GO" id="GO:0000139">
    <property type="term" value="C:Golgi membrane"/>
    <property type="evidence" value="ECO:0007669"/>
    <property type="project" value="UniProtKB-SubCell"/>
</dbReference>
<dbReference type="PANTHER" id="PTHR14083">
    <property type="entry name" value="YIP1 INTERACTING FACTOR HOMOLOG YIF1 PROTEIN"/>
    <property type="match status" value="1"/>
</dbReference>
<keyword evidence="5 12" id="KW-0812">Transmembrane</keyword>
<keyword evidence="6" id="KW-0256">Endoplasmic reticulum</keyword>
<keyword evidence="7" id="KW-0653">Protein transport</keyword>
<feature type="transmembrane region" description="Helical" evidence="12">
    <location>
        <begin position="294"/>
        <end position="317"/>
    </location>
</feature>
<dbReference type="GO" id="GO:0015031">
    <property type="term" value="P:protein transport"/>
    <property type="evidence" value="ECO:0007669"/>
    <property type="project" value="UniProtKB-KW"/>
</dbReference>
<sequence length="429" mass="46588">MQIHFCRVVCGHSTVNNTLLLNSLLLSTGSIMSRWGPTPSPPPLPSSVSPSPGNPPLYAPQPQRSVPIPQPNGLAGSTANHPGGPNPPYSNSMYSHGQSGKFTQSGNVGAYGQPSQGGFYDSNMGHQNQMHYNSAKSSSQPAQQGWNGAPVAGQPPVGMGNFFPSQFVQDLTAGNPAAQLGVDFAARMIAERSEFVNQNVQPYLNISSLKYYFAVSNKYVIDKLGLLVAPWRHTSWSRHVRRTQQGAPDGYRVPREDVNAPDLYIPAMAFVTYVLLVGISLGQQEKFHPSQLGSTSTTALALLALEVLLFRLGVYLLNVNMEGSIWDMVAVGGYKFVGIILTMLIRMTPLRSYTLVWLGLFAYVMVAYAFFLLRTLKYTVLPEQFSAHAPTAAASTAHLPPSVKQRRVYFLFVMAGVGVVVSGILIRIV</sequence>
<dbReference type="GO" id="GO:0030134">
    <property type="term" value="C:COPII-coated ER to Golgi transport vesicle"/>
    <property type="evidence" value="ECO:0007669"/>
    <property type="project" value="TreeGrafter"/>
</dbReference>
<dbReference type="EMBL" id="KQ965839">
    <property type="protein sequence ID" value="KXS10006.1"/>
    <property type="molecule type" value="Genomic_DNA"/>
</dbReference>
<evidence type="ECO:0000256" key="10">
    <source>
        <dbReference type="ARBA" id="ARBA00023136"/>
    </source>
</evidence>
<keyword evidence="14" id="KW-1185">Reference proteome</keyword>
<keyword evidence="9" id="KW-0333">Golgi apparatus</keyword>
<evidence type="ECO:0000256" key="12">
    <source>
        <dbReference type="SAM" id="Phobius"/>
    </source>
</evidence>
<evidence type="ECO:0000256" key="8">
    <source>
        <dbReference type="ARBA" id="ARBA00022989"/>
    </source>
</evidence>
<evidence type="ECO:0000256" key="6">
    <source>
        <dbReference type="ARBA" id="ARBA00022824"/>
    </source>
</evidence>
<dbReference type="PANTHER" id="PTHR14083:SF0">
    <property type="entry name" value="YIP1D-INTERACTING FACTOR 1, ISOFORM C"/>
    <property type="match status" value="1"/>
</dbReference>
<feature type="transmembrane region" description="Helical" evidence="12">
    <location>
        <begin position="352"/>
        <end position="373"/>
    </location>
</feature>
<proteinExistence type="inferred from homology"/>
<dbReference type="InterPro" id="IPR005578">
    <property type="entry name" value="Yif1_fam"/>
</dbReference>
<keyword evidence="8 12" id="KW-1133">Transmembrane helix</keyword>
<organism evidence="13 14">
    <name type="scientific">Gonapodya prolifera (strain JEL478)</name>
    <name type="common">Monoblepharis prolifera</name>
    <dbReference type="NCBI Taxonomy" id="1344416"/>
    <lineage>
        <taxon>Eukaryota</taxon>
        <taxon>Fungi</taxon>
        <taxon>Fungi incertae sedis</taxon>
        <taxon>Chytridiomycota</taxon>
        <taxon>Chytridiomycota incertae sedis</taxon>
        <taxon>Monoblepharidomycetes</taxon>
        <taxon>Monoblepharidales</taxon>
        <taxon>Gonapodyaceae</taxon>
        <taxon>Gonapodya</taxon>
    </lineage>
</organism>
<keyword evidence="10 12" id="KW-0472">Membrane</keyword>
<dbReference type="STRING" id="1344416.A0A138ZZR6"/>
<evidence type="ECO:0000313" key="13">
    <source>
        <dbReference type="EMBL" id="KXS10006.1"/>
    </source>
</evidence>